<dbReference type="Pfam" id="PF13927">
    <property type="entry name" value="Ig_3"/>
    <property type="match status" value="1"/>
</dbReference>
<keyword evidence="2" id="KW-1015">Disulfide bond</keyword>
<dbReference type="Pfam" id="PF13855">
    <property type="entry name" value="LRR_8"/>
    <property type="match status" value="1"/>
</dbReference>
<feature type="signal peptide" evidence="3">
    <location>
        <begin position="1"/>
        <end position="19"/>
    </location>
</feature>
<dbReference type="Proteomes" id="UP001500459">
    <property type="component" value="Unassembled WGS sequence"/>
</dbReference>
<accession>A0ABP6UIP9</accession>
<sequence length="786" mass="88098">MKKIYITFVFTFCCTLIQAQPNLIDNQSFEKWDSSVFSPLDWTINTSYDISRKTDSTDGNYSIELETTCHGSCNGNLPLISMSSSDFRLDAEKTYTVSLDYKVKRGIFNTLNIDLQILNGEIEKIFSTTNFSNEWQTFEFEFSPIEDRFFYITLHADSNDTGEIMLFDNVSIKENVVDKEHLIAIYNATDGPNWDNPWDLTTDVYTWEGVTINDLGRVTELELNSNLSGELPEELGNLTELELLDISLNLELVGNLPNSITNLQKLKELTIGYTGFTGGIPDEIGSLTELEYLYVAFNADLTGTLPSSIGNLNKLKKLNITRNGLTGEFPDALFTLDSLEHLIIVNSLFEDDLTGISNLNNLKIIEFRSNVFNAVPDELWNMTSLVNVDIYNRDYNDGNIAFDYKIPSTVNQLINLEYLIINGNNTEDLPDELWEVPNLKELWLRGALRGPLKETVGNALPLTSLFLDGGLTGNIPKELGLLENLVFLSLGSNNFIGSIPEEIGTLDKLYSLTLSNNELSGEIPESLGNLSETFWLSLSSNNLTGQIPSSFENLNNIELLYLRNNNLSGEIPITLANLPKLSGLRLENNNYVFEDLEPVYDTFENSISFFSYENQKHIDDEETIIYQEGEYITLSVEATQSDNNSYQWQKDGVDIDGATERIYTIPSATSADLGEYECAVINNIVADLILYRNKITITTTLGSDDFTSAGIKAYPNPTIDKIILSLGSLKHGEVTASVYGILGNQVFEQKQVINNQALDFSNLPTGIYVLKLNMNTQTFTSRIVKQ</sequence>
<dbReference type="InterPro" id="IPR007110">
    <property type="entry name" value="Ig-like_dom"/>
</dbReference>
<dbReference type="InterPro" id="IPR013783">
    <property type="entry name" value="Ig-like_fold"/>
</dbReference>
<gene>
    <name evidence="5" type="ORF">GCM10022393_21000</name>
</gene>
<feature type="chain" id="PRO_5046847121" description="Ig-like domain-containing protein" evidence="3">
    <location>
        <begin position="20"/>
        <end position="786"/>
    </location>
</feature>
<keyword evidence="1 3" id="KW-0732">Signal</keyword>
<evidence type="ECO:0000313" key="6">
    <source>
        <dbReference type="Proteomes" id="UP001500459"/>
    </source>
</evidence>
<evidence type="ECO:0000256" key="1">
    <source>
        <dbReference type="ARBA" id="ARBA00022729"/>
    </source>
</evidence>
<evidence type="ECO:0000256" key="2">
    <source>
        <dbReference type="ARBA" id="ARBA00023157"/>
    </source>
</evidence>
<reference evidence="6" key="1">
    <citation type="journal article" date="2019" name="Int. J. Syst. Evol. Microbiol.">
        <title>The Global Catalogue of Microorganisms (GCM) 10K type strain sequencing project: providing services to taxonomists for standard genome sequencing and annotation.</title>
        <authorList>
            <consortium name="The Broad Institute Genomics Platform"/>
            <consortium name="The Broad Institute Genome Sequencing Center for Infectious Disease"/>
            <person name="Wu L."/>
            <person name="Ma J."/>
        </authorList>
    </citation>
    <scope>NUCLEOTIDE SEQUENCE [LARGE SCALE GENOMIC DNA]</scope>
    <source>
        <strain evidence="6">JCM 17106</strain>
    </source>
</reference>
<dbReference type="Pfam" id="PF00560">
    <property type="entry name" value="LRR_1"/>
    <property type="match status" value="3"/>
</dbReference>
<dbReference type="PROSITE" id="PS50835">
    <property type="entry name" value="IG_LIKE"/>
    <property type="match status" value="1"/>
</dbReference>
<organism evidence="5 6">
    <name type="scientific">Aquimarina addita</name>
    <dbReference type="NCBI Taxonomy" id="870485"/>
    <lineage>
        <taxon>Bacteria</taxon>
        <taxon>Pseudomonadati</taxon>
        <taxon>Bacteroidota</taxon>
        <taxon>Flavobacteriia</taxon>
        <taxon>Flavobacteriales</taxon>
        <taxon>Flavobacteriaceae</taxon>
        <taxon>Aquimarina</taxon>
    </lineage>
</organism>
<dbReference type="Gene3D" id="2.60.120.260">
    <property type="entry name" value="Galactose-binding domain-like"/>
    <property type="match status" value="1"/>
</dbReference>
<evidence type="ECO:0000313" key="5">
    <source>
        <dbReference type="EMBL" id="GAA3508923.1"/>
    </source>
</evidence>
<dbReference type="InterPro" id="IPR032675">
    <property type="entry name" value="LRR_dom_sf"/>
</dbReference>
<comment type="caution">
    <text evidence="5">The sequence shown here is derived from an EMBL/GenBank/DDBJ whole genome shotgun (WGS) entry which is preliminary data.</text>
</comment>
<dbReference type="RefSeq" id="WP_344927182.1">
    <property type="nucleotide sequence ID" value="NZ_BAABCW010000007.1"/>
</dbReference>
<dbReference type="InterPro" id="IPR036179">
    <property type="entry name" value="Ig-like_dom_sf"/>
</dbReference>
<dbReference type="SUPFAM" id="SSF49785">
    <property type="entry name" value="Galactose-binding domain-like"/>
    <property type="match status" value="1"/>
</dbReference>
<dbReference type="EMBL" id="BAABCW010000007">
    <property type="protein sequence ID" value="GAA3508923.1"/>
    <property type="molecule type" value="Genomic_DNA"/>
</dbReference>
<evidence type="ECO:0000259" key="4">
    <source>
        <dbReference type="PROSITE" id="PS50835"/>
    </source>
</evidence>
<dbReference type="PANTHER" id="PTHR48065">
    <property type="entry name" value="OS10G0469600 PROTEIN"/>
    <property type="match status" value="1"/>
</dbReference>
<protein>
    <recommendedName>
        <fullName evidence="4">Ig-like domain-containing protein</fullName>
    </recommendedName>
</protein>
<dbReference type="InterPro" id="IPR026444">
    <property type="entry name" value="Secre_tail"/>
</dbReference>
<dbReference type="InterPro" id="IPR001611">
    <property type="entry name" value="Leu-rich_rpt"/>
</dbReference>
<dbReference type="Pfam" id="PF18962">
    <property type="entry name" value="Por_Secre_tail"/>
    <property type="match status" value="1"/>
</dbReference>
<feature type="domain" description="Ig-like" evidence="4">
    <location>
        <begin position="598"/>
        <end position="696"/>
    </location>
</feature>
<dbReference type="PANTHER" id="PTHR48065:SF75">
    <property type="entry name" value="LEUCINE-RICH REPEAT-CONTAINING N-TERMINAL PLANT-TYPE DOMAIN-CONTAINING PROTEIN"/>
    <property type="match status" value="1"/>
</dbReference>
<name>A0ABP6UIP9_9FLAO</name>
<dbReference type="SUPFAM" id="SSF52047">
    <property type="entry name" value="RNI-like"/>
    <property type="match status" value="1"/>
</dbReference>
<keyword evidence="6" id="KW-1185">Reference proteome</keyword>
<evidence type="ECO:0000256" key="3">
    <source>
        <dbReference type="SAM" id="SignalP"/>
    </source>
</evidence>
<dbReference type="InterPro" id="IPR008979">
    <property type="entry name" value="Galactose-bd-like_sf"/>
</dbReference>
<proteinExistence type="predicted"/>
<dbReference type="NCBIfam" id="TIGR04183">
    <property type="entry name" value="Por_Secre_tail"/>
    <property type="match status" value="1"/>
</dbReference>
<dbReference type="Gene3D" id="3.80.10.10">
    <property type="entry name" value="Ribonuclease Inhibitor"/>
    <property type="match status" value="2"/>
</dbReference>
<dbReference type="SUPFAM" id="SSF48726">
    <property type="entry name" value="Immunoglobulin"/>
    <property type="match status" value="1"/>
</dbReference>
<dbReference type="Gene3D" id="2.60.40.10">
    <property type="entry name" value="Immunoglobulins"/>
    <property type="match status" value="1"/>
</dbReference>